<dbReference type="Proteomes" id="UP000006250">
    <property type="component" value="Unassembled WGS sequence"/>
</dbReference>
<protein>
    <submittedName>
        <fullName evidence="1">Uncharacterized protein</fullName>
    </submittedName>
</protein>
<accession>E1JWQ8</accession>
<dbReference type="STRING" id="596151.DesfrDRAFT_2057"/>
<name>E1JWQ8_SOLFR</name>
<evidence type="ECO:0000313" key="1">
    <source>
        <dbReference type="EMBL" id="EFL51112.1"/>
    </source>
</evidence>
<keyword evidence="2" id="KW-1185">Reference proteome</keyword>
<dbReference type="AlphaFoldDB" id="E1JWQ8"/>
<comment type="caution">
    <text evidence="1">The sequence shown here is derived from an EMBL/GenBank/DDBJ whole genome shotgun (WGS) entry which is preliminary data.</text>
</comment>
<evidence type="ECO:0000313" key="2">
    <source>
        <dbReference type="Proteomes" id="UP000006250"/>
    </source>
</evidence>
<proteinExistence type="predicted"/>
<sequence>MLSVCNYQQLFFAVRNLCGYSFSVSLSFHSFQFYICQTGSSPVKRLSPPKGTFQRNIIRDMRIDVYNDIMKDSDGTDIWRHIENSTENFTPFQRLAWARSWLTSYNDVSNTFILVARDANNALVLPLMAHDGALRTLCYNAADITGSIFTGDTSSISACIAEYLVSETKYNTKLLWNILPSDPLVKALKRTNHLEFVEGVLGHSLDIASIGKDPTGWLHSSETRKQANRDLRRLVRDGATLRHRVSPKDVNLDTLMDIHDRE</sequence>
<dbReference type="EMBL" id="AECZ01000012">
    <property type="protein sequence ID" value="EFL51112.1"/>
    <property type="molecule type" value="Genomic_DNA"/>
</dbReference>
<organism evidence="1 2">
    <name type="scientific">Solidesulfovibrio fructosivorans JJ]</name>
    <dbReference type="NCBI Taxonomy" id="596151"/>
    <lineage>
        <taxon>Bacteria</taxon>
        <taxon>Pseudomonadati</taxon>
        <taxon>Thermodesulfobacteriota</taxon>
        <taxon>Desulfovibrionia</taxon>
        <taxon>Desulfovibrionales</taxon>
        <taxon>Desulfovibrionaceae</taxon>
        <taxon>Solidesulfovibrio</taxon>
    </lineage>
</organism>
<reference evidence="1 2" key="1">
    <citation type="submission" date="2010-08" db="EMBL/GenBank/DDBJ databases">
        <title>The draft genome of Desulfovibrio fructosovorans JJ.</title>
        <authorList>
            <consortium name="US DOE Joint Genome Institute (JGI-PGF)"/>
            <person name="Lucas S."/>
            <person name="Copeland A."/>
            <person name="Lapidus A."/>
            <person name="Cheng J.-F."/>
            <person name="Bruce D."/>
            <person name="Goodwin L."/>
            <person name="Pitluck S."/>
            <person name="Land M.L."/>
            <person name="Hauser L."/>
            <person name="Chang Y.-J."/>
            <person name="Jeffries C."/>
            <person name="Wall J.D."/>
            <person name="Stahl D.A."/>
            <person name="Arkin A.P."/>
            <person name="Dehal P."/>
            <person name="Stolyar S.M."/>
            <person name="Hazen T.C."/>
            <person name="Woyke T.J."/>
        </authorList>
    </citation>
    <scope>NUCLEOTIDE SEQUENCE [LARGE SCALE GENOMIC DNA]</scope>
    <source>
        <strain evidence="1 2">JJ</strain>
    </source>
</reference>
<gene>
    <name evidence="1" type="ORF">DesfrDRAFT_2057</name>
</gene>